<organism evidence="2">
    <name type="scientific">Prymnesium polylepis</name>
    <dbReference type="NCBI Taxonomy" id="72548"/>
    <lineage>
        <taxon>Eukaryota</taxon>
        <taxon>Haptista</taxon>
        <taxon>Haptophyta</taxon>
        <taxon>Prymnesiophyceae</taxon>
        <taxon>Prymnesiales</taxon>
        <taxon>Prymnesiaceae</taxon>
        <taxon>Prymnesium</taxon>
    </lineage>
</organism>
<proteinExistence type="predicted"/>
<gene>
    <name evidence="2" type="ORF">CPOL0286_LOCUS3190</name>
</gene>
<protein>
    <recommendedName>
        <fullName evidence="1">UPF0261 domain-containing protein</fullName>
    </recommendedName>
</protein>
<dbReference type="PANTHER" id="PTHR31862:SF1">
    <property type="entry name" value="UPF0261 DOMAIN PROTEIN (AFU_ORTHOLOGUE AFUA_1G10120)"/>
    <property type="match status" value="1"/>
</dbReference>
<dbReference type="InterPro" id="IPR056778">
    <property type="entry name" value="UPF0261_C"/>
</dbReference>
<evidence type="ECO:0000259" key="1">
    <source>
        <dbReference type="Pfam" id="PF23189"/>
    </source>
</evidence>
<feature type="domain" description="UPF0261" evidence="1">
    <location>
        <begin position="1"/>
        <end position="104"/>
    </location>
</feature>
<dbReference type="InterPro" id="IPR051353">
    <property type="entry name" value="Tobamovirus_resist_UPF0261"/>
</dbReference>
<dbReference type="AlphaFoldDB" id="A0A7S4HFS2"/>
<dbReference type="PANTHER" id="PTHR31862">
    <property type="entry name" value="UPF0261 DOMAIN PROTEIN (AFU_ORTHOLOGUE AFUA_1G10120)"/>
    <property type="match status" value="1"/>
</dbReference>
<evidence type="ECO:0000313" key="2">
    <source>
        <dbReference type="EMBL" id="CAE2197836.1"/>
    </source>
</evidence>
<dbReference type="EMBL" id="HBKO01006627">
    <property type="protein sequence ID" value="CAE2197836.1"/>
    <property type="molecule type" value="Transcribed_RNA"/>
</dbReference>
<accession>A0A7S4HFS2</accession>
<reference evidence="2" key="1">
    <citation type="submission" date="2021-01" db="EMBL/GenBank/DDBJ databases">
        <authorList>
            <person name="Corre E."/>
            <person name="Pelletier E."/>
            <person name="Niang G."/>
            <person name="Scheremetjew M."/>
            <person name="Finn R."/>
            <person name="Kale V."/>
            <person name="Holt S."/>
            <person name="Cochrane G."/>
            <person name="Meng A."/>
            <person name="Brown T."/>
            <person name="Cohen L."/>
        </authorList>
    </citation>
    <scope>NUCLEOTIDE SEQUENCE</scope>
    <source>
        <strain evidence="2">UIO037</strain>
    </source>
</reference>
<dbReference type="Gene3D" id="3.40.50.12030">
    <property type="entry name" value="Uncharacterised protein family UPF0261, NC domain"/>
    <property type="match status" value="1"/>
</dbReference>
<dbReference type="Pfam" id="PF23189">
    <property type="entry name" value="UPF0261_C"/>
    <property type="match status" value="1"/>
</dbReference>
<name>A0A7S4HFS2_9EUKA</name>
<sequence>MHVHNAQVTLMRTTAEELRKIAGFLAAKLNKSTGPLTLLLPGGGLSLIDAPGMPFHDADAMEALFDELTKLVVQTPSRVVRRVAANINDATFAEAAASAFVEMMAMAKAP</sequence>